<sequence length="241" mass="29221">MRKVEQNYSYYLQQYDEISGLFSHYSIKQLAVKNNLKKYCQKILYVRGDGNCFYTAFGFQYLNLLLIKFDDNQFNEFFNFVKEQKIQFKINYENFQIDDEKIEQLLLEQFLYILQQIRKIQNQQDRINTIYQQFREVEISNNGNGCLYFLSTIFFRNLSNQLLEYSDMKTYVEDRINLITWETECNNNEIIIATLAQQLKINIKLLFFQAGQFELRQYEENQEYEIILLIQPGHYNIGLRN</sequence>
<dbReference type="Pfam" id="PF10275">
    <property type="entry name" value="Peptidase_C65"/>
    <property type="match status" value="1"/>
</dbReference>
<dbReference type="PANTHER" id="PTHR12931:SF15">
    <property type="entry name" value="UBIQUITIN THIOESTERASE OTUBAIN-LIKE"/>
    <property type="match status" value="1"/>
</dbReference>
<dbReference type="FunFam" id="1.20.1300.20:FF:000006">
    <property type="entry name" value="Uncharacterized protein"/>
    <property type="match status" value="1"/>
</dbReference>
<reference evidence="2" key="1">
    <citation type="submission" date="2021-01" db="EMBL/GenBank/DDBJ databases">
        <authorList>
            <consortium name="Genoscope - CEA"/>
            <person name="William W."/>
        </authorList>
    </citation>
    <scope>NUCLEOTIDE SEQUENCE</scope>
</reference>
<dbReference type="PROSITE" id="PS50802">
    <property type="entry name" value="OTU"/>
    <property type="match status" value="1"/>
</dbReference>
<gene>
    <name evidence="2" type="ORF">PPENT_87.1.T0550259</name>
</gene>
<dbReference type="GO" id="GO:0004843">
    <property type="term" value="F:cysteine-type deubiquitinase activity"/>
    <property type="evidence" value="ECO:0007669"/>
    <property type="project" value="TreeGrafter"/>
</dbReference>
<accession>A0A8S1V7Q4</accession>
<dbReference type="Proteomes" id="UP000689195">
    <property type="component" value="Unassembled WGS sequence"/>
</dbReference>
<proteinExistence type="predicted"/>
<evidence type="ECO:0000313" key="2">
    <source>
        <dbReference type="EMBL" id="CAD8171879.1"/>
    </source>
</evidence>
<keyword evidence="3" id="KW-1185">Reference proteome</keyword>
<dbReference type="GO" id="GO:0005634">
    <property type="term" value="C:nucleus"/>
    <property type="evidence" value="ECO:0007669"/>
    <property type="project" value="TreeGrafter"/>
</dbReference>
<feature type="domain" description="OTU" evidence="1">
    <location>
        <begin position="41"/>
        <end position="241"/>
    </location>
</feature>
<protein>
    <recommendedName>
        <fullName evidence="1">OTU domain-containing protein</fullName>
    </recommendedName>
</protein>
<dbReference type="InterPro" id="IPR003323">
    <property type="entry name" value="OTU_dom"/>
</dbReference>
<name>A0A8S1V7Q4_9CILI</name>
<evidence type="ECO:0000313" key="3">
    <source>
        <dbReference type="Proteomes" id="UP000689195"/>
    </source>
</evidence>
<comment type="caution">
    <text evidence="2">The sequence shown here is derived from an EMBL/GenBank/DDBJ whole genome shotgun (WGS) entry which is preliminary data.</text>
</comment>
<dbReference type="CDD" id="cd22749">
    <property type="entry name" value="Otubain_C65"/>
    <property type="match status" value="1"/>
</dbReference>
<dbReference type="GO" id="GO:0043130">
    <property type="term" value="F:ubiquitin binding"/>
    <property type="evidence" value="ECO:0007669"/>
    <property type="project" value="TreeGrafter"/>
</dbReference>
<dbReference type="InterPro" id="IPR019400">
    <property type="entry name" value="Peptidase_C65_otubain"/>
</dbReference>
<dbReference type="AlphaFoldDB" id="A0A8S1V7Q4"/>
<dbReference type="OrthoDB" id="18915at2759"/>
<organism evidence="2 3">
    <name type="scientific">Paramecium pentaurelia</name>
    <dbReference type="NCBI Taxonomy" id="43138"/>
    <lineage>
        <taxon>Eukaryota</taxon>
        <taxon>Sar</taxon>
        <taxon>Alveolata</taxon>
        <taxon>Ciliophora</taxon>
        <taxon>Intramacronucleata</taxon>
        <taxon>Oligohymenophorea</taxon>
        <taxon>Peniculida</taxon>
        <taxon>Parameciidae</taxon>
        <taxon>Paramecium</taxon>
    </lineage>
</organism>
<evidence type="ECO:0000259" key="1">
    <source>
        <dbReference type="PROSITE" id="PS50802"/>
    </source>
</evidence>
<dbReference type="EMBL" id="CAJJDO010000055">
    <property type="protein sequence ID" value="CAD8171879.1"/>
    <property type="molecule type" value="Genomic_DNA"/>
</dbReference>
<dbReference type="PANTHER" id="PTHR12931">
    <property type="entry name" value="UBIQUITIN THIOLESTERASE PROTEIN OTUB"/>
    <property type="match status" value="1"/>
</dbReference>
<dbReference type="GO" id="GO:0071108">
    <property type="term" value="P:protein K48-linked deubiquitination"/>
    <property type="evidence" value="ECO:0007669"/>
    <property type="project" value="TreeGrafter"/>
</dbReference>